<dbReference type="GO" id="GO:0046599">
    <property type="term" value="P:regulation of centriole replication"/>
    <property type="evidence" value="ECO:0007669"/>
    <property type="project" value="TreeGrafter"/>
</dbReference>
<dbReference type="Proteomes" id="UP001221898">
    <property type="component" value="Unassembled WGS sequence"/>
</dbReference>
<feature type="compositionally biased region" description="Polar residues" evidence="4">
    <location>
        <begin position="748"/>
        <end position="759"/>
    </location>
</feature>
<feature type="domain" description="ALMS motif" evidence="5">
    <location>
        <begin position="710"/>
        <end position="835"/>
    </location>
</feature>
<evidence type="ECO:0000256" key="2">
    <source>
        <dbReference type="ARBA" id="ARBA00022490"/>
    </source>
</evidence>
<protein>
    <recommendedName>
        <fullName evidence="5">ALMS motif domain-containing protein</fullName>
    </recommendedName>
</protein>
<dbReference type="GO" id="GO:0005814">
    <property type="term" value="C:centriole"/>
    <property type="evidence" value="ECO:0007669"/>
    <property type="project" value="TreeGrafter"/>
</dbReference>
<evidence type="ECO:0000256" key="3">
    <source>
        <dbReference type="ARBA" id="ARBA00023212"/>
    </source>
</evidence>
<feature type="compositionally biased region" description="Polar residues" evidence="4">
    <location>
        <begin position="567"/>
        <end position="580"/>
    </location>
</feature>
<dbReference type="InterPro" id="IPR029299">
    <property type="entry name" value="ALMS_motif"/>
</dbReference>
<accession>A0AAD7SLV8</accession>
<keyword evidence="2" id="KW-0963">Cytoplasm</keyword>
<sequence>MEMKQERWGQLPELHRKAGGESDRPPSRGPSWRRSVDESYWESLMSELEVVPRAPRPQSCIGGVGVEGWLQQLERAQGGPPGTHARAKMPPLSDRTASMPALNAGATGTPSYRRNLGHASPYGRSCAPHRPSSWYRTPLGSEEDFFGQPGQWETARLLRAPRAEPVRISMLPSVRNGWLPIQRKAVVCDIPCHVPSLEDSTCRDQFSPSSTTVIPRHYLKKNGLEHTEGKEIDKSPTQANRMDPSTRRLPGQTSPSIMQASDKGGQALPEGESPLGWEWRRKGREERRSAFFSEGIRSGDYNGAECSAPRRYSPLQRRISAPVPSCTTAPPADAETPPKKRAGFSSITISAQRVPQSQTAPSNPGTAAQSGEERSPPVNHACTPGVRMRRASVIKVTEMGRRSSCAGETGPGVRPPQFRHSYTEGEDKENALSRLFLQGRRETGFSLLQSPAQPCAHTDMPVQPGKSRSVSLAEPAGGGDKIYRSTLSLTLGSPSSGERAAGNAGRPRRPLSFAGVFQHADPGLRGLPDPAVRRPSHGSLEKANIGRGSDAACNSNTRPFSAHLLGTPTSLPNTESSRQDVGNKGGPGLHLDHSKSQHSAIVKAQERGALKTDEAVLALNAASIIANIKLQMRLNKMASLISAHESKEPQDPGPAVAVKDSGSHEGGPPDGGVVRRAQGNAGRKARPRPILGGSIWPEPLSDQREDNVAPLTLRESLELLRPDFIRRSQQRVKEVEQRAQKRRAQQRSTPEPESTQGTGSRHRTKPNPLSDNRCKVGERASMGREMAHRSKRNYSNLPGIKKRREEEKKKVMTQTNRLRADVFKKKLLDQVLQRNTD</sequence>
<dbReference type="PANTHER" id="PTHR21553">
    <property type="entry name" value="ALMS1-RELATED"/>
    <property type="match status" value="1"/>
</dbReference>
<feature type="compositionally biased region" description="Basic and acidic residues" evidence="4">
    <location>
        <begin position="1"/>
        <end position="26"/>
    </location>
</feature>
<dbReference type="EMBL" id="JAINUG010000051">
    <property type="protein sequence ID" value="KAJ8404830.1"/>
    <property type="molecule type" value="Genomic_DNA"/>
</dbReference>
<evidence type="ECO:0000256" key="4">
    <source>
        <dbReference type="SAM" id="MobiDB-lite"/>
    </source>
</evidence>
<dbReference type="GO" id="GO:0005813">
    <property type="term" value="C:centrosome"/>
    <property type="evidence" value="ECO:0007669"/>
    <property type="project" value="UniProtKB-SubCell"/>
</dbReference>
<evidence type="ECO:0000313" key="7">
    <source>
        <dbReference type="Proteomes" id="UP001221898"/>
    </source>
</evidence>
<keyword evidence="7" id="KW-1185">Reference proteome</keyword>
<feature type="region of interest" description="Disordered" evidence="4">
    <location>
        <begin position="221"/>
        <end position="281"/>
    </location>
</feature>
<feature type="region of interest" description="Disordered" evidence="4">
    <location>
        <begin position="729"/>
        <end position="813"/>
    </location>
</feature>
<proteinExistence type="predicted"/>
<dbReference type="GO" id="GO:0005829">
    <property type="term" value="C:cytosol"/>
    <property type="evidence" value="ECO:0007669"/>
    <property type="project" value="TreeGrafter"/>
</dbReference>
<reference evidence="6" key="1">
    <citation type="journal article" date="2023" name="Science">
        <title>Genome structures resolve the early diversification of teleost fishes.</title>
        <authorList>
            <person name="Parey E."/>
            <person name="Louis A."/>
            <person name="Montfort J."/>
            <person name="Bouchez O."/>
            <person name="Roques C."/>
            <person name="Iampietro C."/>
            <person name="Lluch J."/>
            <person name="Castinel A."/>
            <person name="Donnadieu C."/>
            <person name="Desvignes T."/>
            <person name="Floi Bucao C."/>
            <person name="Jouanno E."/>
            <person name="Wen M."/>
            <person name="Mejri S."/>
            <person name="Dirks R."/>
            <person name="Jansen H."/>
            <person name="Henkel C."/>
            <person name="Chen W.J."/>
            <person name="Zahm M."/>
            <person name="Cabau C."/>
            <person name="Klopp C."/>
            <person name="Thompson A.W."/>
            <person name="Robinson-Rechavi M."/>
            <person name="Braasch I."/>
            <person name="Lecointre G."/>
            <person name="Bobe J."/>
            <person name="Postlethwait J.H."/>
            <person name="Berthelot C."/>
            <person name="Roest Crollius H."/>
            <person name="Guiguen Y."/>
        </authorList>
    </citation>
    <scope>NUCLEOTIDE SEQUENCE</scope>
    <source>
        <strain evidence="6">NC1722</strain>
    </source>
</reference>
<feature type="compositionally biased region" description="Basic and acidic residues" evidence="4">
    <location>
        <begin position="772"/>
        <end position="788"/>
    </location>
</feature>
<feature type="compositionally biased region" description="Low complexity" evidence="4">
    <location>
        <begin position="485"/>
        <end position="505"/>
    </location>
</feature>
<evidence type="ECO:0000313" key="6">
    <source>
        <dbReference type="EMBL" id="KAJ8404830.1"/>
    </source>
</evidence>
<organism evidence="6 7">
    <name type="scientific">Aldrovandia affinis</name>
    <dbReference type="NCBI Taxonomy" id="143900"/>
    <lineage>
        <taxon>Eukaryota</taxon>
        <taxon>Metazoa</taxon>
        <taxon>Chordata</taxon>
        <taxon>Craniata</taxon>
        <taxon>Vertebrata</taxon>
        <taxon>Euteleostomi</taxon>
        <taxon>Actinopterygii</taxon>
        <taxon>Neopterygii</taxon>
        <taxon>Teleostei</taxon>
        <taxon>Notacanthiformes</taxon>
        <taxon>Halosauridae</taxon>
        <taxon>Aldrovandia</taxon>
    </lineage>
</organism>
<evidence type="ECO:0000259" key="5">
    <source>
        <dbReference type="Pfam" id="PF15309"/>
    </source>
</evidence>
<gene>
    <name evidence="6" type="ORF">AAFF_G00332170</name>
</gene>
<keyword evidence="3" id="KW-0206">Cytoskeleton</keyword>
<dbReference type="AlphaFoldDB" id="A0AAD7SLV8"/>
<feature type="region of interest" description="Disordered" evidence="4">
    <location>
        <begin position="644"/>
        <end position="703"/>
    </location>
</feature>
<comment type="subcellular location">
    <subcellularLocation>
        <location evidence="1">Cytoplasm</location>
        <location evidence="1">Cytoskeleton</location>
        <location evidence="1">Microtubule organizing center</location>
        <location evidence="1">Centrosome</location>
    </subcellularLocation>
</comment>
<feature type="compositionally biased region" description="Basic and acidic residues" evidence="4">
    <location>
        <begin position="729"/>
        <end position="739"/>
    </location>
</feature>
<feature type="region of interest" description="Disordered" evidence="4">
    <location>
        <begin position="451"/>
        <end position="599"/>
    </location>
</feature>
<dbReference type="PANTHER" id="PTHR21553:SF24">
    <property type="entry name" value="(E2-INDEPENDENT) E3 UBIQUITIN-CONJUGATING ENZYME FATS"/>
    <property type="match status" value="1"/>
</dbReference>
<dbReference type="GO" id="GO:0008017">
    <property type="term" value="F:microtubule binding"/>
    <property type="evidence" value="ECO:0007669"/>
    <property type="project" value="TreeGrafter"/>
</dbReference>
<feature type="region of interest" description="Disordered" evidence="4">
    <location>
        <begin position="1"/>
        <end position="36"/>
    </location>
</feature>
<name>A0AAD7SLV8_9TELE</name>
<evidence type="ECO:0000256" key="1">
    <source>
        <dbReference type="ARBA" id="ARBA00004300"/>
    </source>
</evidence>
<feature type="region of interest" description="Disordered" evidence="4">
    <location>
        <begin position="398"/>
        <end position="419"/>
    </location>
</feature>
<comment type="caution">
    <text evidence="6">The sequence shown here is derived from an EMBL/GenBank/DDBJ whole genome shotgun (WGS) entry which is preliminary data.</text>
</comment>
<feature type="region of interest" description="Disordered" evidence="4">
    <location>
        <begin position="315"/>
        <end position="383"/>
    </location>
</feature>
<feature type="compositionally biased region" description="Polar residues" evidence="4">
    <location>
        <begin position="345"/>
        <end position="369"/>
    </location>
</feature>
<dbReference type="Pfam" id="PF15309">
    <property type="entry name" value="ALMS_motif"/>
    <property type="match status" value="1"/>
</dbReference>
<feature type="compositionally biased region" description="Basic and acidic residues" evidence="4">
    <location>
        <begin position="222"/>
        <end position="234"/>
    </location>
</feature>